<dbReference type="EMBL" id="JBHSAT010000004">
    <property type="protein sequence ID" value="MFC3877198.1"/>
    <property type="molecule type" value="Genomic_DNA"/>
</dbReference>
<feature type="transmembrane region" description="Helical" evidence="1">
    <location>
        <begin position="21"/>
        <end position="42"/>
    </location>
</feature>
<protein>
    <submittedName>
        <fullName evidence="2">DUF6090 family protein</fullName>
    </submittedName>
</protein>
<sequence length="242" mass="28403">MIKFFRKIRYNLMETGKTGRYFKYAIGEIILVVIGILIALQINNWNENRIQKKQLLSVYEHTLTDINNDIQELTATVKLHDSMEYIFKRVINDSITPDLFDVGLSRIVVNNPVATTLNTTGVNQLRALNTNDPLSHKIIETYDQMKHILIDNIEKSINQEAEELMRLFREKYDWYPEYMSKTIMQNNSSEGLQDYFLNSKEYRYHVINNYNTRYANYVASLKLSIATLNEITEELKVVLNKS</sequence>
<dbReference type="InterPro" id="IPR045749">
    <property type="entry name" value="DUF6090"/>
</dbReference>
<organism evidence="2 3">
    <name type="scientific">Winogradskyella maritima</name>
    <dbReference type="NCBI Taxonomy" id="1517766"/>
    <lineage>
        <taxon>Bacteria</taxon>
        <taxon>Pseudomonadati</taxon>
        <taxon>Bacteroidota</taxon>
        <taxon>Flavobacteriia</taxon>
        <taxon>Flavobacteriales</taxon>
        <taxon>Flavobacteriaceae</taxon>
        <taxon>Winogradskyella</taxon>
    </lineage>
</organism>
<dbReference type="RefSeq" id="WP_386099030.1">
    <property type="nucleotide sequence ID" value="NZ_JBHSAT010000004.1"/>
</dbReference>
<evidence type="ECO:0000313" key="3">
    <source>
        <dbReference type="Proteomes" id="UP001595812"/>
    </source>
</evidence>
<dbReference type="Proteomes" id="UP001595812">
    <property type="component" value="Unassembled WGS sequence"/>
</dbReference>
<name>A0ABV8AGJ0_9FLAO</name>
<comment type="caution">
    <text evidence="2">The sequence shown here is derived from an EMBL/GenBank/DDBJ whole genome shotgun (WGS) entry which is preliminary data.</text>
</comment>
<keyword evidence="1" id="KW-1133">Transmembrane helix</keyword>
<keyword evidence="1" id="KW-0812">Transmembrane</keyword>
<evidence type="ECO:0000256" key="1">
    <source>
        <dbReference type="SAM" id="Phobius"/>
    </source>
</evidence>
<accession>A0ABV8AGJ0</accession>
<gene>
    <name evidence="2" type="ORF">ACFOSX_08145</name>
</gene>
<reference evidence="3" key="1">
    <citation type="journal article" date="2019" name="Int. J. Syst. Evol. Microbiol.">
        <title>The Global Catalogue of Microorganisms (GCM) 10K type strain sequencing project: providing services to taxonomists for standard genome sequencing and annotation.</title>
        <authorList>
            <consortium name="The Broad Institute Genomics Platform"/>
            <consortium name="The Broad Institute Genome Sequencing Center for Infectious Disease"/>
            <person name="Wu L."/>
            <person name="Ma J."/>
        </authorList>
    </citation>
    <scope>NUCLEOTIDE SEQUENCE [LARGE SCALE GENOMIC DNA]</scope>
    <source>
        <strain evidence="3">CECT 8979</strain>
    </source>
</reference>
<proteinExistence type="predicted"/>
<evidence type="ECO:0000313" key="2">
    <source>
        <dbReference type="EMBL" id="MFC3877198.1"/>
    </source>
</evidence>
<keyword evidence="1" id="KW-0472">Membrane</keyword>
<dbReference type="Pfam" id="PF19578">
    <property type="entry name" value="DUF6090"/>
    <property type="match status" value="1"/>
</dbReference>
<keyword evidence="3" id="KW-1185">Reference proteome</keyword>